<dbReference type="FunFam" id="3.30.1330.10:FF:000013">
    <property type="entry name" value="Phosphoribosylformylglycinamidine synthase"/>
    <property type="match status" value="1"/>
</dbReference>
<dbReference type="SUPFAM" id="SSF56042">
    <property type="entry name" value="PurM C-terminal domain-like"/>
    <property type="match status" value="2"/>
</dbReference>
<dbReference type="Proteomes" id="UP001238179">
    <property type="component" value="Chromosome"/>
</dbReference>
<dbReference type="RefSeq" id="WP_316414195.1">
    <property type="nucleotide sequence ID" value="NZ_AP027080.1"/>
</dbReference>
<gene>
    <name evidence="9" type="primary">purQ/purL</name>
    <name evidence="9" type="ORF">METEAL_04820</name>
</gene>
<dbReference type="Gene3D" id="3.30.1330.10">
    <property type="entry name" value="PurM-like, N-terminal domain"/>
    <property type="match status" value="2"/>
</dbReference>
<protein>
    <submittedName>
        <fullName evidence="9">Phosphoribosylformylglycinamidine synthase</fullName>
    </submittedName>
</protein>
<dbReference type="InterPro" id="IPR010918">
    <property type="entry name" value="PurM-like_C_dom"/>
</dbReference>
<dbReference type="GO" id="GO:0005737">
    <property type="term" value="C:cytoplasm"/>
    <property type="evidence" value="ECO:0007669"/>
    <property type="project" value="TreeGrafter"/>
</dbReference>
<dbReference type="InterPro" id="IPR010141">
    <property type="entry name" value="FGAM_synthase"/>
</dbReference>
<dbReference type="Gene3D" id="3.90.650.10">
    <property type="entry name" value="PurM-like C-terminal domain"/>
    <property type="match status" value="2"/>
</dbReference>
<dbReference type="GO" id="GO:0006164">
    <property type="term" value="P:purine nucleotide biosynthetic process"/>
    <property type="evidence" value="ECO:0007669"/>
    <property type="project" value="UniProtKB-KW"/>
</dbReference>
<evidence type="ECO:0000259" key="7">
    <source>
        <dbReference type="Pfam" id="PF02769"/>
    </source>
</evidence>
<evidence type="ECO:0000256" key="2">
    <source>
        <dbReference type="ARBA" id="ARBA00022723"/>
    </source>
</evidence>
<dbReference type="NCBIfam" id="TIGR01857">
    <property type="entry name" value="FGAM-synthase"/>
    <property type="match status" value="1"/>
</dbReference>
<keyword evidence="6" id="KW-0460">Magnesium</keyword>
<evidence type="ECO:0000256" key="1">
    <source>
        <dbReference type="ARBA" id="ARBA00022598"/>
    </source>
</evidence>
<feature type="domain" description="PurM-like C-terminal" evidence="7">
    <location>
        <begin position="446"/>
        <end position="597"/>
    </location>
</feature>
<evidence type="ECO:0000256" key="5">
    <source>
        <dbReference type="ARBA" id="ARBA00022840"/>
    </source>
</evidence>
<keyword evidence="5" id="KW-0067">ATP-binding</keyword>
<dbReference type="SUPFAM" id="SSF52317">
    <property type="entry name" value="Class I glutamine amidotransferase-like"/>
    <property type="match status" value="1"/>
</dbReference>
<organism evidence="9 10">
    <name type="scientific">Mesoterricola silvestris</name>
    <dbReference type="NCBI Taxonomy" id="2927979"/>
    <lineage>
        <taxon>Bacteria</taxon>
        <taxon>Pseudomonadati</taxon>
        <taxon>Acidobacteriota</taxon>
        <taxon>Holophagae</taxon>
        <taxon>Holophagales</taxon>
        <taxon>Holophagaceae</taxon>
        <taxon>Mesoterricola</taxon>
    </lineage>
</organism>
<dbReference type="Pfam" id="PF13507">
    <property type="entry name" value="GATase_5"/>
    <property type="match status" value="1"/>
</dbReference>
<dbReference type="InterPro" id="IPR041609">
    <property type="entry name" value="PurL_linker"/>
</dbReference>
<proteinExistence type="predicted"/>
<dbReference type="CDD" id="cd02203">
    <property type="entry name" value="PurL_repeat1"/>
    <property type="match status" value="1"/>
</dbReference>
<name>A0AA48GVW7_9BACT</name>
<dbReference type="SMART" id="SM01211">
    <property type="entry name" value="GATase_5"/>
    <property type="match status" value="1"/>
</dbReference>
<accession>A0AA48GVW7</accession>
<dbReference type="PANTHER" id="PTHR10099:SF1">
    <property type="entry name" value="PHOSPHORIBOSYLFORMYLGLYCINAMIDINE SYNTHASE"/>
    <property type="match status" value="1"/>
</dbReference>
<keyword evidence="4" id="KW-0658">Purine biosynthesis</keyword>
<evidence type="ECO:0000256" key="6">
    <source>
        <dbReference type="ARBA" id="ARBA00022842"/>
    </source>
</evidence>
<dbReference type="GO" id="GO:0046872">
    <property type="term" value="F:metal ion binding"/>
    <property type="evidence" value="ECO:0007669"/>
    <property type="project" value="UniProtKB-KW"/>
</dbReference>
<feature type="domain" description="Phosphoribosylformylglycinamidine synthase linker" evidence="8">
    <location>
        <begin position="180"/>
        <end position="228"/>
    </location>
</feature>
<dbReference type="PANTHER" id="PTHR10099">
    <property type="entry name" value="PHOSPHORIBOSYLFORMYLGLYCINAMIDINE SYNTHASE"/>
    <property type="match status" value="1"/>
</dbReference>
<evidence type="ECO:0000313" key="10">
    <source>
        <dbReference type="Proteomes" id="UP001238179"/>
    </source>
</evidence>
<dbReference type="InterPro" id="IPR029062">
    <property type="entry name" value="Class_I_gatase-like"/>
</dbReference>
<dbReference type="InterPro" id="IPR036921">
    <property type="entry name" value="PurM-like_N_sf"/>
</dbReference>
<keyword evidence="10" id="KW-1185">Reference proteome</keyword>
<dbReference type="Gene3D" id="3.40.50.880">
    <property type="match status" value="1"/>
</dbReference>
<evidence type="ECO:0000313" key="9">
    <source>
        <dbReference type="EMBL" id="BDU71308.1"/>
    </source>
</evidence>
<dbReference type="SUPFAM" id="SSF55326">
    <property type="entry name" value="PurM N-terminal domain-like"/>
    <property type="match status" value="2"/>
</dbReference>
<dbReference type="CDD" id="cd02204">
    <property type="entry name" value="PurL_repeat2"/>
    <property type="match status" value="1"/>
</dbReference>
<dbReference type="KEGG" id="msil:METEAL_04820"/>
<dbReference type="GO" id="GO:0004642">
    <property type="term" value="F:phosphoribosylformylglycinamidine synthase activity"/>
    <property type="evidence" value="ECO:0007669"/>
    <property type="project" value="TreeGrafter"/>
</dbReference>
<dbReference type="PROSITE" id="PS51273">
    <property type="entry name" value="GATASE_TYPE_1"/>
    <property type="match status" value="1"/>
</dbReference>
<keyword evidence="1" id="KW-0436">Ligase</keyword>
<evidence type="ECO:0000256" key="4">
    <source>
        <dbReference type="ARBA" id="ARBA00022755"/>
    </source>
</evidence>
<keyword evidence="2" id="KW-0479">Metal-binding</keyword>
<evidence type="ECO:0000259" key="8">
    <source>
        <dbReference type="Pfam" id="PF18072"/>
    </source>
</evidence>
<dbReference type="InterPro" id="IPR036676">
    <property type="entry name" value="PurM-like_C_sf"/>
</dbReference>
<dbReference type="AlphaFoldDB" id="A0AA48GVW7"/>
<dbReference type="Pfam" id="PF18072">
    <property type="entry name" value="FGAR-AT_linker"/>
    <property type="match status" value="1"/>
</dbReference>
<dbReference type="EMBL" id="AP027080">
    <property type="protein sequence ID" value="BDU71308.1"/>
    <property type="molecule type" value="Genomic_DNA"/>
</dbReference>
<reference evidence="10" key="1">
    <citation type="journal article" date="2023" name="Int. J. Syst. Evol. Microbiol.">
        <title>Mesoterricola silvestris gen. nov., sp. nov., Mesoterricola sediminis sp. nov., Geothrix oryzae sp. nov., Geothrix edaphica sp. nov., Geothrix rubra sp. nov., and Geothrix limicola sp. nov., six novel members of Acidobacteriota isolated from soils.</title>
        <authorList>
            <person name="Itoh H."/>
            <person name="Sugisawa Y."/>
            <person name="Mise K."/>
            <person name="Xu Z."/>
            <person name="Kuniyasu M."/>
            <person name="Ushijima N."/>
            <person name="Kawano K."/>
            <person name="Kobayashi E."/>
            <person name="Shiratori Y."/>
            <person name="Masuda Y."/>
            <person name="Senoo K."/>
        </authorList>
    </citation>
    <scope>NUCLEOTIDE SEQUENCE [LARGE SCALE GENOMIC DNA]</scope>
    <source>
        <strain evidence="10">W79</strain>
    </source>
</reference>
<evidence type="ECO:0000256" key="3">
    <source>
        <dbReference type="ARBA" id="ARBA00022741"/>
    </source>
</evidence>
<dbReference type="Pfam" id="PF02769">
    <property type="entry name" value="AIRS_C"/>
    <property type="match status" value="1"/>
</dbReference>
<keyword evidence="3" id="KW-0547">Nucleotide-binding</keyword>
<dbReference type="GO" id="GO:0005524">
    <property type="term" value="F:ATP binding"/>
    <property type="evidence" value="ECO:0007669"/>
    <property type="project" value="UniProtKB-KW"/>
</dbReference>
<sequence>MPAIRRLFVEKKPEFAVEAKKLRHDLQEQLGIRGLEGVRLVVRYDVEGLSEAHLEAARWTVFAEPPVDLVFDEELPLAPDETALAVEYLPGQYDQRADSAAQCLQLLSHGARPAVAGAHVFVFRGALEPGALDRIRAFLINPVDSREAAWPKPATLVPVLPEPAEVAVLEGFNDGGRPFLEALHARMGLAMTLADLEHTRTYFRGEGRNPTETELRLLDTYWSDHCRHTTFLTRVKDVSVDDGPMARPIRRAYGAYRDLRSQVFGEDLAERPECLMDIALLPARALRKAGKLDDQELTSEINACSVVVDVDNTAAPGGREPWLLMFKNETHNHPTEIEPFGGAATCLGGAIRDPLSGRSYVYQSMRVTGSGDPRVPLDATLPGKLPQRKITQEAAQGFASYGNQIGLCTGQVTEYYDPGFVAKRMEIGAVVGAVPQAQVRREEPAPGDVIILVGGRTGRDGIGGATGSSKSHTEESIGTCGAEVQKGDPPMERKLQRLFRAPEFCRLVKKCNDFGAGGVGVAIGELAPGLVIDLDVIPRKYEGLNGTELAIAESQERMAVAVAAQDAPEVLRLAALENLEATLVARVTEEPRLRMTWRGRTIADLSREFLDTNGAAQFTTVRIEAPAAATPFAAPAVAPEDLERRWLEGLADLNTCSQRGLGEKFDCTIGAGTVLAPFGGRTRRTPNEAMVAKFPVQDGETLSASAMSHGYFPSLSRWSPFHGAVWAHVQAAARLAAVGAGPRGLRFTLQEYFGKPKDDPARWGQPFAALLGALHAEMALGAPAIGGKDSMSGTFRDLDVPPTLVAFAVDVVKADRVTSPEFKGPGHAVVLVDLLRTEEALPDWEVLDKTYAHVARLVREGRVLAARAVGMDGLAPALSIMAFGNRVGLALEPREPSHWFAPRPGALVLELDGDLEELMDGLAWTLLGTTRPEPEISTRGMALPLDRALAAWEAPLEPVFPTRLEAPAEPLPPFQPRILQAPPAPALGIARPRVVLTVFPGTNCEYDTAQVFEKAGAVAETVVFRNLDARAVEESLDAMAAAIARAQILMIPGGFSAGDEPEGSGKFIAAAYRNPRVSDAVHDLLRRRDGLVLGICNGFQALIKLGLVPFGEIRALDERSPTLTFNNLRYASRFAQTRVVSSGSPWLSRLQPGALHTVAIAHGEGRIVGPADVLRDLLDRGQVATQYVDDQGNPTLDLEFNPNGSSLAIEGLTSPDGRVFGKMAHPERYTPHTWFNVPGEKDMEIFRAGVEYFR</sequence>